<protein>
    <submittedName>
        <fullName evidence="2">Uncharacterized protein</fullName>
    </submittedName>
</protein>
<sequence>MPDQEAELTAVTPATVTPGLGYPNNREEVSPTPIGWQGLPVDDIAHVSRETSKGE</sequence>
<feature type="region of interest" description="Disordered" evidence="1">
    <location>
        <begin position="1"/>
        <end position="55"/>
    </location>
</feature>
<reference evidence="2 3" key="1">
    <citation type="submission" date="2020-05" db="EMBL/GenBank/DDBJ databases">
        <title>Aquirufa sp. strain 15G-AUS-rot a new Aquirufa species.</title>
        <authorList>
            <person name="Pitt A."/>
            <person name="Hahn M.W."/>
        </authorList>
    </citation>
    <scope>NUCLEOTIDE SEQUENCE [LARGE SCALE GENOMIC DNA]</scope>
    <source>
        <strain evidence="2 3">15G-AUS-rot</strain>
    </source>
</reference>
<name>A0A7D4UBF5_9MICO</name>
<evidence type="ECO:0000256" key="1">
    <source>
        <dbReference type="SAM" id="MobiDB-lite"/>
    </source>
</evidence>
<keyword evidence="3" id="KW-1185">Reference proteome</keyword>
<organism evidence="2 3">
    <name type="scientific">Aquiluna borgnonia</name>
    <dbReference type="NCBI Taxonomy" id="2499157"/>
    <lineage>
        <taxon>Bacteria</taxon>
        <taxon>Bacillati</taxon>
        <taxon>Actinomycetota</taxon>
        <taxon>Actinomycetes</taxon>
        <taxon>Micrococcales</taxon>
        <taxon>Microbacteriaceae</taxon>
        <taxon>Luna cluster</taxon>
        <taxon>Luna-1 subcluster</taxon>
        <taxon>Aquiluna</taxon>
    </lineage>
</organism>
<accession>A0A7D4UBF5</accession>
<gene>
    <name evidence="2" type="ORF">HRU87_07075</name>
</gene>
<evidence type="ECO:0000313" key="2">
    <source>
        <dbReference type="EMBL" id="QKJ25897.1"/>
    </source>
</evidence>
<dbReference type="EMBL" id="CP054056">
    <property type="protein sequence ID" value="QKJ25897.1"/>
    <property type="molecule type" value="Genomic_DNA"/>
</dbReference>
<dbReference type="AlphaFoldDB" id="A0A7D4UBF5"/>
<evidence type="ECO:0000313" key="3">
    <source>
        <dbReference type="Proteomes" id="UP000501003"/>
    </source>
</evidence>
<dbReference type="Proteomes" id="UP000501003">
    <property type="component" value="Chromosome"/>
</dbReference>
<feature type="compositionally biased region" description="Basic and acidic residues" evidence="1">
    <location>
        <begin position="43"/>
        <end position="55"/>
    </location>
</feature>
<dbReference type="KEGG" id="aqg:HRU87_07075"/>
<dbReference type="RefSeq" id="WP_173494193.1">
    <property type="nucleotide sequence ID" value="NZ_CP054056.1"/>
</dbReference>
<proteinExistence type="predicted"/>